<evidence type="ECO:0000313" key="1">
    <source>
        <dbReference type="EMBL" id="KAK5780736.1"/>
    </source>
</evidence>
<comment type="caution">
    <text evidence="1">The sequence shown here is derived from an EMBL/GenBank/DDBJ whole genome shotgun (WGS) entry which is preliminary data.</text>
</comment>
<keyword evidence="2" id="KW-1185">Reference proteome</keyword>
<reference evidence="2" key="1">
    <citation type="submission" date="2023-07" db="EMBL/GenBank/DDBJ databases">
        <title>A draft genome of Kazachstania heterogenica Y-27499.</title>
        <authorList>
            <person name="Donic C."/>
            <person name="Kralova J.S."/>
            <person name="Fidel L."/>
            <person name="Ben-Dor S."/>
            <person name="Jung S."/>
        </authorList>
    </citation>
    <scope>NUCLEOTIDE SEQUENCE [LARGE SCALE GENOMIC DNA]</scope>
    <source>
        <strain evidence="2">Y27499</strain>
    </source>
</reference>
<protein>
    <submittedName>
        <fullName evidence="1">Uncharacterized protein</fullName>
    </submittedName>
</protein>
<sequence length="243" mass="28780">MPSECNFYGLNRFIILNSDNIYELEELLQINLVFEENNAIKRNGSYSCYIKNDQFELHFYGNIHDQRMIVSSCNSDLSLNQQLWNQFSQWLKDETGVILWPVTFDNSDMFHILDNLIPGKSASQFYSVKIMFESQKKDSLLDRYSIEISSSSCLNLWNKFQENQNHNRSNDDYINKCRLFCKLIVEYIENISGFYIMKLPIKQILLRNFMTITNRIIILVNEDDSLDIMNEILPFIYLHKVLS</sequence>
<accession>A0AAN7ZY98</accession>
<evidence type="ECO:0000313" key="2">
    <source>
        <dbReference type="Proteomes" id="UP001306508"/>
    </source>
</evidence>
<dbReference type="EMBL" id="JAWIZZ010000040">
    <property type="protein sequence ID" value="KAK5780736.1"/>
    <property type="molecule type" value="Genomic_DNA"/>
</dbReference>
<gene>
    <name evidence="1" type="ORF">RI543_001858</name>
</gene>
<organism evidence="1 2">
    <name type="scientific">Arxiozyma heterogenica</name>
    <dbReference type="NCBI Taxonomy" id="278026"/>
    <lineage>
        <taxon>Eukaryota</taxon>
        <taxon>Fungi</taxon>
        <taxon>Dikarya</taxon>
        <taxon>Ascomycota</taxon>
        <taxon>Saccharomycotina</taxon>
        <taxon>Saccharomycetes</taxon>
        <taxon>Saccharomycetales</taxon>
        <taxon>Saccharomycetaceae</taxon>
        <taxon>Arxiozyma</taxon>
    </lineage>
</organism>
<dbReference type="Proteomes" id="UP001306508">
    <property type="component" value="Unassembled WGS sequence"/>
</dbReference>
<dbReference type="AlphaFoldDB" id="A0AAN7ZY98"/>
<name>A0AAN7ZY98_9SACH</name>
<proteinExistence type="predicted"/>